<feature type="region of interest" description="Disordered" evidence="2">
    <location>
        <begin position="46"/>
        <end position="75"/>
    </location>
</feature>
<evidence type="ECO:0000256" key="2">
    <source>
        <dbReference type="SAM" id="MobiDB-lite"/>
    </source>
</evidence>
<dbReference type="Proteomes" id="UP000239563">
    <property type="component" value="Chromosome V"/>
</dbReference>
<organism evidence="3 4">
    <name type="scientific">Sporisorium reilianum f. sp. reilianum</name>
    <dbReference type="NCBI Taxonomy" id="72559"/>
    <lineage>
        <taxon>Eukaryota</taxon>
        <taxon>Fungi</taxon>
        <taxon>Dikarya</taxon>
        <taxon>Basidiomycota</taxon>
        <taxon>Ustilaginomycotina</taxon>
        <taxon>Ustilaginomycetes</taxon>
        <taxon>Ustilaginales</taxon>
        <taxon>Ustilaginaceae</taxon>
        <taxon>Sporisorium</taxon>
    </lineage>
</organism>
<evidence type="ECO:0000313" key="3">
    <source>
        <dbReference type="EMBL" id="SJX62549.1"/>
    </source>
</evidence>
<reference evidence="3 4" key="1">
    <citation type="submission" date="2017-02" db="EMBL/GenBank/DDBJ databases">
        <authorList>
            <person name="Peterson S.W."/>
        </authorList>
    </citation>
    <scope>NUCLEOTIDE SEQUENCE [LARGE SCALE GENOMIC DNA]</scope>
    <source>
        <strain evidence="3 4">SRS1_H2-8</strain>
    </source>
</reference>
<evidence type="ECO:0000313" key="4">
    <source>
        <dbReference type="Proteomes" id="UP000239563"/>
    </source>
</evidence>
<protein>
    <submittedName>
        <fullName evidence="3">Uncharacterized protein</fullName>
    </submittedName>
</protein>
<dbReference type="AlphaFoldDB" id="A0A2N8UCS5"/>
<feature type="compositionally biased region" description="Basic and acidic residues" evidence="2">
    <location>
        <begin position="49"/>
        <end position="75"/>
    </location>
</feature>
<feature type="region of interest" description="Disordered" evidence="2">
    <location>
        <begin position="405"/>
        <end position="430"/>
    </location>
</feature>
<proteinExistence type="predicted"/>
<feature type="coiled-coil region" evidence="1">
    <location>
        <begin position="432"/>
        <end position="459"/>
    </location>
</feature>
<dbReference type="EMBL" id="LT795058">
    <property type="protein sequence ID" value="SJX62549.1"/>
    <property type="molecule type" value="Genomic_DNA"/>
</dbReference>
<name>A0A2N8UCS5_9BASI</name>
<evidence type="ECO:0000256" key="1">
    <source>
        <dbReference type="SAM" id="Coils"/>
    </source>
</evidence>
<accession>A0A2N8UCS5</accession>
<sequence length="531" mass="58178">MSHRDCLPSSVAFDVYAEGATDMLPSRAKLLEILDSLGDALPPKLKHIRREEAKSEPPKPKPKPRRDSKASVESWKDIDVEAGPSHVSEHTMHAADTTEFEAEWARLPLAITALPSYAKVRQLVMRNTTGKTSFRLSLPVLFNGIDHCYLSRPAFRQVLLDLDADCQDAFPEPAEDVGLLPSHANPLALTEALWESHFGVPRHLRWYSALAEMDDGVASCTSLPFSPPNPARFGLSRISADSPVDVVHCAVAGTKRPLCFVGPTCGILYSVVQGTVLLISWPGTKHNFDAWHKMTRNVETNQYDHFDELEDPHINVIRTGDAVYLGVGTLNVMVALSHVALTSRQILNPTAKELSTIVRCSSRLMDSYIEQQSNGYSPFDEMEVERMDINVTTWMALAKGLSSVKMGRKPGSTDKKMSRLASNKGRPSERALQDFRQGLEEVVKKIEQYRALVNEAAAKNAHGKGGSGGDCPHNRPYDTLNELARVSSSAGAGADATSVLLDEAADSLHHYVRSGLSIASHSLKGKDRAPS</sequence>
<keyword evidence="1" id="KW-0175">Coiled coil</keyword>
<gene>
    <name evidence="3" type="ORF">SRS1_13396</name>
</gene>